<reference evidence="1 2" key="1">
    <citation type="submission" date="2016-11" db="EMBL/GenBank/DDBJ databases">
        <title>The macronuclear genome of Stentor coeruleus: a giant cell with tiny introns.</title>
        <authorList>
            <person name="Slabodnick M."/>
            <person name="Ruby J.G."/>
            <person name="Reiff S.B."/>
            <person name="Swart E.C."/>
            <person name="Gosai S."/>
            <person name="Prabakaran S."/>
            <person name="Witkowska E."/>
            <person name="Larue G.E."/>
            <person name="Fisher S."/>
            <person name="Freeman R.M."/>
            <person name="Gunawardena J."/>
            <person name="Chu W."/>
            <person name="Stover N.A."/>
            <person name="Gregory B.D."/>
            <person name="Nowacki M."/>
            <person name="Derisi J."/>
            <person name="Roy S.W."/>
            <person name="Marshall W.F."/>
            <person name="Sood P."/>
        </authorList>
    </citation>
    <scope>NUCLEOTIDE SEQUENCE [LARGE SCALE GENOMIC DNA]</scope>
    <source>
        <strain evidence="1">WM001</strain>
    </source>
</reference>
<keyword evidence="2" id="KW-1185">Reference proteome</keyword>
<proteinExistence type="predicted"/>
<gene>
    <name evidence="1" type="ORF">SteCoe_27396</name>
</gene>
<accession>A0A1R2BAZ0</accession>
<evidence type="ECO:0000313" key="2">
    <source>
        <dbReference type="Proteomes" id="UP000187209"/>
    </source>
</evidence>
<organism evidence="1 2">
    <name type="scientific">Stentor coeruleus</name>
    <dbReference type="NCBI Taxonomy" id="5963"/>
    <lineage>
        <taxon>Eukaryota</taxon>
        <taxon>Sar</taxon>
        <taxon>Alveolata</taxon>
        <taxon>Ciliophora</taxon>
        <taxon>Postciliodesmatophora</taxon>
        <taxon>Heterotrichea</taxon>
        <taxon>Heterotrichida</taxon>
        <taxon>Stentoridae</taxon>
        <taxon>Stentor</taxon>
    </lineage>
</organism>
<dbReference type="OrthoDB" id="2684236at2759"/>
<protein>
    <submittedName>
        <fullName evidence="1">Uncharacterized protein</fullName>
    </submittedName>
</protein>
<dbReference type="Proteomes" id="UP000187209">
    <property type="component" value="Unassembled WGS sequence"/>
</dbReference>
<dbReference type="AlphaFoldDB" id="A0A1R2BAZ0"/>
<dbReference type="EMBL" id="MPUH01000792">
    <property type="protein sequence ID" value="OMJ73845.1"/>
    <property type="molecule type" value="Genomic_DNA"/>
</dbReference>
<comment type="caution">
    <text evidence="1">The sequence shown here is derived from an EMBL/GenBank/DDBJ whole genome shotgun (WGS) entry which is preliminary data.</text>
</comment>
<evidence type="ECO:0000313" key="1">
    <source>
        <dbReference type="EMBL" id="OMJ73845.1"/>
    </source>
</evidence>
<name>A0A1R2BAZ0_9CILI</name>
<sequence length="420" mass="48954">MGLCLSSSLSKDKLRKQVTEKFDAFDYRISPDDVFTFTHRSRRELTGMCAPDKFIQSLYKVYREFIIETATEINYANNKSKKKLYIGKIRPPPLIEEMWCLAILYSRKYVEIGSILVGETIDRVPGIGKVDMRMVKKLWPDYEDEFLEIDKGFIVWVLNKNAADVFYYIYTSVTKILMSSPCLDPDSLCFYLNEIHDRISKVLGKIDLTRSVSSIPSSHKNMNLQLAESPSAILEKILTLLPENLLGTIKHKFLVGDTANDFIQEYARFMTLIFFTKYTLTPSEEVDIVWHEHQMDTIAYRTFCDKVYGRFIHHSPTVGGNADAVKFSNFYQETLDFYKFLFKESPPIGLWPNNCDRFNPRNFVGSWYSFARLFDCAVVLSRENGGSRLTNLTQEMFKRYFEWTGKVRMYEENDKENAIE</sequence>